<keyword evidence="10" id="KW-1185">Reference proteome</keyword>
<feature type="transmembrane region" description="Helical" evidence="7">
    <location>
        <begin position="49"/>
        <end position="67"/>
    </location>
</feature>
<proteinExistence type="inferred from homology"/>
<dbReference type="PANTHER" id="PTHR30506:SF3">
    <property type="entry name" value="UPF0126 INNER MEMBRANE PROTEIN YADS-RELATED"/>
    <property type="match status" value="1"/>
</dbReference>
<evidence type="ECO:0000256" key="5">
    <source>
        <dbReference type="ARBA" id="ARBA00022989"/>
    </source>
</evidence>
<feature type="transmembrane region" description="Helical" evidence="7">
    <location>
        <begin position="192"/>
        <end position="213"/>
    </location>
</feature>
<keyword evidence="5 7" id="KW-1133">Transmembrane helix</keyword>
<evidence type="ECO:0000256" key="2">
    <source>
        <dbReference type="ARBA" id="ARBA00008193"/>
    </source>
</evidence>
<evidence type="ECO:0000256" key="6">
    <source>
        <dbReference type="ARBA" id="ARBA00023136"/>
    </source>
</evidence>
<feature type="transmembrane region" description="Helical" evidence="7">
    <location>
        <begin position="168"/>
        <end position="186"/>
    </location>
</feature>
<feature type="domain" description="Glycine transporter" evidence="8">
    <location>
        <begin position="25"/>
        <end position="98"/>
    </location>
</feature>
<reference evidence="10" key="1">
    <citation type="submission" date="2017-02" db="EMBL/GenBank/DDBJ databases">
        <authorList>
            <person name="Varghese N."/>
            <person name="Submissions S."/>
        </authorList>
    </citation>
    <scope>NUCLEOTIDE SEQUENCE [LARGE SCALE GENOMIC DNA]</scope>
    <source>
        <strain evidence="10">ATCC 27094</strain>
    </source>
</reference>
<dbReference type="Proteomes" id="UP000190092">
    <property type="component" value="Unassembled WGS sequence"/>
</dbReference>
<evidence type="ECO:0000256" key="4">
    <source>
        <dbReference type="ARBA" id="ARBA00022692"/>
    </source>
</evidence>
<accession>A0A1T4JQ34</accession>
<dbReference type="Pfam" id="PF03458">
    <property type="entry name" value="Gly_transporter"/>
    <property type="match status" value="2"/>
</dbReference>
<evidence type="ECO:0000256" key="3">
    <source>
        <dbReference type="ARBA" id="ARBA00022475"/>
    </source>
</evidence>
<evidence type="ECO:0000313" key="9">
    <source>
        <dbReference type="EMBL" id="SJZ32310.1"/>
    </source>
</evidence>
<evidence type="ECO:0000313" key="10">
    <source>
        <dbReference type="Proteomes" id="UP000190092"/>
    </source>
</evidence>
<evidence type="ECO:0000256" key="7">
    <source>
        <dbReference type="SAM" id="Phobius"/>
    </source>
</evidence>
<keyword evidence="3" id="KW-1003">Cell membrane</keyword>
<dbReference type="PANTHER" id="PTHR30506">
    <property type="entry name" value="INNER MEMBRANE PROTEIN"/>
    <property type="match status" value="1"/>
</dbReference>
<name>A0A1T4JQ34_9HYPH</name>
<feature type="transmembrane region" description="Helical" evidence="7">
    <location>
        <begin position="136"/>
        <end position="156"/>
    </location>
</feature>
<organism evidence="9 10">
    <name type="scientific">Enhydrobacter aerosaccus</name>
    <dbReference type="NCBI Taxonomy" id="225324"/>
    <lineage>
        <taxon>Bacteria</taxon>
        <taxon>Pseudomonadati</taxon>
        <taxon>Pseudomonadota</taxon>
        <taxon>Alphaproteobacteria</taxon>
        <taxon>Hyphomicrobiales</taxon>
        <taxon>Enhydrobacter</taxon>
    </lineage>
</organism>
<evidence type="ECO:0000259" key="8">
    <source>
        <dbReference type="Pfam" id="PF03458"/>
    </source>
</evidence>
<dbReference type="GO" id="GO:0005886">
    <property type="term" value="C:plasma membrane"/>
    <property type="evidence" value="ECO:0007669"/>
    <property type="project" value="UniProtKB-SubCell"/>
</dbReference>
<sequence length="227" mass="23468">MAPTGGRAEHGGHRQAMTSTVAIETLDLVGTLVFALSGAVVGERRRMDLFGVLVLAFVTAVAGGMIRDVLIGAVPPASIANWHALALSVIAGLFAFFFPSAIDRLRFPVQVFDAAGLGIFAATGTEKALSYGISPIMAAMLGMLTGIGGGIVRDVLSAQIPVVLRSEIYALAALAGAALVAAGHSLGLPETVTLLTGTAVCLFLRMMAIYRGWHLPLGRSSDRPPSD</sequence>
<gene>
    <name evidence="9" type="ORF">SAMN02745126_00329</name>
</gene>
<comment type="subcellular location">
    <subcellularLocation>
        <location evidence="1">Cell membrane</location>
        <topology evidence="1">Multi-pass membrane protein</topology>
    </subcellularLocation>
</comment>
<keyword evidence="4 7" id="KW-0812">Transmembrane</keyword>
<feature type="transmembrane region" description="Helical" evidence="7">
    <location>
        <begin position="20"/>
        <end position="42"/>
    </location>
</feature>
<keyword evidence="6 7" id="KW-0472">Membrane</keyword>
<feature type="transmembrane region" description="Helical" evidence="7">
    <location>
        <begin position="79"/>
        <end position="98"/>
    </location>
</feature>
<evidence type="ECO:0000256" key="1">
    <source>
        <dbReference type="ARBA" id="ARBA00004651"/>
    </source>
</evidence>
<protein>
    <submittedName>
        <fullName evidence="9">Uncharacterized membrane protein YeiH</fullName>
    </submittedName>
</protein>
<dbReference type="EMBL" id="FUWJ01000001">
    <property type="protein sequence ID" value="SJZ32310.1"/>
    <property type="molecule type" value="Genomic_DNA"/>
</dbReference>
<dbReference type="AlphaFoldDB" id="A0A1T4JQ34"/>
<dbReference type="InterPro" id="IPR005115">
    <property type="entry name" value="Gly_transporter"/>
</dbReference>
<comment type="similarity">
    <text evidence="2">Belongs to the UPF0126 family.</text>
</comment>
<feature type="domain" description="Glycine transporter" evidence="8">
    <location>
        <begin position="111"/>
        <end position="183"/>
    </location>
</feature>